<dbReference type="eggNOG" id="COG3039">
    <property type="taxonomic scope" value="Bacteria"/>
</dbReference>
<sequence>MSPRERLLPEVTMFRLKVILGGKLRQHQFDAQAVELFIQYAMVNLMIQIGKPKTYKVKI</sequence>
<protein>
    <submittedName>
        <fullName evidence="1">Transposase</fullName>
    </submittedName>
</protein>
<gene>
    <name evidence="1" type="ordered locus">Tery_4919</name>
</gene>
<dbReference type="KEGG" id="ter:Tery_4919"/>
<name>Q10V85_TRIEI</name>
<organism evidence="1">
    <name type="scientific">Trichodesmium erythraeum (strain IMS101)</name>
    <dbReference type="NCBI Taxonomy" id="203124"/>
    <lineage>
        <taxon>Bacteria</taxon>
        <taxon>Bacillati</taxon>
        <taxon>Cyanobacteriota</taxon>
        <taxon>Cyanophyceae</taxon>
        <taxon>Oscillatoriophycideae</taxon>
        <taxon>Oscillatoriales</taxon>
        <taxon>Microcoleaceae</taxon>
        <taxon>Trichodesmium</taxon>
    </lineage>
</organism>
<proteinExistence type="predicted"/>
<reference evidence="1" key="1">
    <citation type="submission" date="2006-06" db="EMBL/GenBank/DDBJ databases">
        <title>Complete sequence of Trichodesmium erythraeum IMS101.</title>
        <authorList>
            <consortium name="US DOE Joint Genome Institute"/>
            <person name="Copeland A."/>
            <person name="Lucas S."/>
            <person name="Lapidus A."/>
            <person name="Barry K."/>
            <person name="Detter J.C."/>
            <person name="Glavina del Rio T."/>
            <person name="Hammon N."/>
            <person name="Israni S."/>
            <person name="Dalin E."/>
            <person name="Tice H."/>
            <person name="Pitluck S."/>
            <person name="Kiss H."/>
            <person name="Munk A.C."/>
            <person name="Brettin T."/>
            <person name="Bruce D."/>
            <person name="Han C."/>
            <person name="Tapia R."/>
            <person name="Gilna P."/>
            <person name="Schmutz J."/>
            <person name="Larimer F."/>
            <person name="Land M."/>
            <person name="Hauser L."/>
            <person name="Kyrpides N."/>
            <person name="Kim E."/>
            <person name="Richardson P."/>
        </authorList>
    </citation>
    <scope>NUCLEOTIDE SEQUENCE [LARGE SCALE GENOMIC DNA]</scope>
    <source>
        <strain evidence="1">IMS101</strain>
    </source>
</reference>
<dbReference type="HOGENOM" id="CLU_210506_0_0_3"/>
<accession>Q10V85</accession>
<dbReference type="AlphaFoldDB" id="Q10V85"/>
<dbReference type="EMBL" id="CP000393">
    <property type="protein sequence ID" value="ABG53839.1"/>
    <property type="molecule type" value="Genomic_DNA"/>
</dbReference>
<evidence type="ECO:0000313" key="1">
    <source>
        <dbReference type="EMBL" id="ABG53839.1"/>
    </source>
</evidence>